<evidence type="ECO:0000313" key="2">
    <source>
        <dbReference type="EMBL" id="GHO48799.1"/>
    </source>
</evidence>
<dbReference type="PANTHER" id="PTHR10579:SF43">
    <property type="entry name" value="ZINC FINGER (C3HC4-TYPE RING FINGER) FAMILY PROTEIN"/>
    <property type="match status" value="1"/>
</dbReference>
<dbReference type="AlphaFoldDB" id="A0A8J3IB30"/>
<protein>
    <submittedName>
        <fullName evidence="2">VWA domain-containing protein</fullName>
    </submittedName>
</protein>
<dbReference type="InterPro" id="IPR051266">
    <property type="entry name" value="CLCR"/>
</dbReference>
<evidence type="ECO:0000259" key="1">
    <source>
        <dbReference type="PROSITE" id="PS50234"/>
    </source>
</evidence>
<dbReference type="Pfam" id="PF13768">
    <property type="entry name" value="VWA_3"/>
    <property type="match status" value="1"/>
</dbReference>
<name>A0A8J3IB30_9CHLR</name>
<keyword evidence="3" id="KW-1185">Reference proteome</keyword>
<proteinExistence type="predicted"/>
<dbReference type="Gene3D" id="1.20.120.1690">
    <property type="match status" value="1"/>
</dbReference>
<dbReference type="SUPFAM" id="SSF53300">
    <property type="entry name" value="vWA-like"/>
    <property type="match status" value="1"/>
</dbReference>
<dbReference type="InterPro" id="IPR036465">
    <property type="entry name" value="vWFA_dom_sf"/>
</dbReference>
<feature type="domain" description="VWFA" evidence="1">
    <location>
        <begin position="21"/>
        <end position="198"/>
    </location>
</feature>
<accession>A0A8J3IB30</accession>
<sequence length="402" mass="43415">MQAVLSLQLDDTVQLTPAPLALAIALDQSASMSGPKMRAARDGAIKVIEALDENILFLIVPFNDTSNVLFGPALGTPGNKRKATSALQRIDASYGTCMSKALDTIVTCLESEQARACKILFLTDGKNEGEPRARLDAAIERCRAANMSVSAWGVGTDWDAAELRHMADATHGSADIIPHPQQIASAFTASFQEMRKTAIPHARLGLWCPAGVTITHIQQVYPNIVACTSEPDATNPRQVLVSLGSFAAGEQRDYLLDLEIPVHEPGMQFLMARPSVLYLLAGGSEQVQKSTQEGWVFVQWTDNLQLAAQIEDHIAHYTNQEALSRNLKEGQEALVAGDVARATKLLGDALIQSEQSGNDKITRLLSNLVLRDAKGTIRLNTQADAVARKTLAINVGQTTKLK</sequence>
<dbReference type="Gene3D" id="3.40.50.410">
    <property type="entry name" value="von Willebrand factor, type A domain"/>
    <property type="match status" value="1"/>
</dbReference>
<dbReference type="Gene3D" id="2.60.40.3670">
    <property type="match status" value="1"/>
</dbReference>
<dbReference type="InterPro" id="IPR002035">
    <property type="entry name" value="VWF_A"/>
</dbReference>
<organism evidence="2 3">
    <name type="scientific">Ktedonospora formicarum</name>
    <dbReference type="NCBI Taxonomy" id="2778364"/>
    <lineage>
        <taxon>Bacteria</taxon>
        <taxon>Bacillati</taxon>
        <taxon>Chloroflexota</taxon>
        <taxon>Ktedonobacteria</taxon>
        <taxon>Ktedonobacterales</taxon>
        <taxon>Ktedonobacteraceae</taxon>
        <taxon>Ktedonospora</taxon>
    </lineage>
</organism>
<evidence type="ECO:0000313" key="3">
    <source>
        <dbReference type="Proteomes" id="UP000612362"/>
    </source>
</evidence>
<dbReference type="PANTHER" id="PTHR10579">
    <property type="entry name" value="CALCIUM-ACTIVATED CHLORIDE CHANNEL REGULATOR"/>
    <property type="match status" value="1"/>
</dbReference>
<dbReference type="EMBL" id="BNJF01000004">
    <property type="protein sequence ID" value="GHO48799.1"/>
    <property type="molecule type" value="Genomic_DNA"/>
</dbReference>
<dbReference type="SMART" id="SM00327">
    <property type="entry name" value="VWA"/>
    <property type="match status" value="1"/>
</dbReference>
<comment type="caution">
    <text evidence="2">The sequence shown here is derived from an EMBL/GenBank/DDBJ whole genome shotgun (WGS) entry which is preliminary data.</text>
</comment>
<dbReference type="PROSITE" id="PS50234">
    <property type="entry name" value="VWFA"/>
    <property type="match status" value="1"/>
</dbReference>
<gene>
    <name evidence="2" type="ORF">KSX_69620</name>
</gene>
<reference evidence="2" key="1">
    <citation type="submission" date="2020-10" db="EMBL/GenBank/DDBJ databases">
        <title>Taxonomic study of unclassified bacteria belonging to the class Ktedonobacteria.</title>
        <authorList>
            <person name="Yabe S."/>
            <person name="Wang C.M."/>
            <person name="Zheng Y."/>
            <person name="Sakai Y."/>
            <person name="Cavaletti L."/>
            <person name="Monciardini P."/>
            <person name="Donadio S."/>
        </authorList>
    </citation>
    <scope>NUCLEOTIDE SEQUENCE</scope>
    <source>
        <strain evidence="2">SOSP1-1</strain>
    </source>
</reference>
<dbReference type="CDD" id="cd00198">
    <property type="entry name" value="vWFA"/>
    <property type="match status" value="1"/>
</dbReference>
<dbReference type="Proteomes" id="UP000612362">
    <property type="component" value="Unassembled WGS sequence"/>
</dbReference>